<sequence>MDFSASFYLPRLWQRLACDHIGPSLNSLAGQGQSPPSAVFNAAENFLAFTHPPRTAVIVATVAVPSEPKTAEKEVVEDANIPEPMDERCEGVGDEECLLRRTLAAHIDYVYKQRKKP</sequence>
<keyword evidence="4 10" id="KW-0217">Developmental protein</keyword>
<proteinExistence type="inferred from homology"/>
<keyword evidence="5 10" id="KW-0964">Secreted</keyword>
<dbReference type="GO" id="GO:0008283">
    <property type="term" value="P:cell population proliferation"/>
    <property type="evidence" value="ECO:0007669"/>
    <property type="project" value="UniProtKB-UniRule"/>
</dbReference>
<name>A0A9D5D0M4_9LILI</name>
<dbReference type="PANTHER" id="PTHR33285">
    <property type="entry name" value="PHYTOSULFOKINES 3"/>
    <property type="match status" value="1"/>
</dbReference>
<dbReference type="EMBL" id="JAGGNH010000002">
    <property type="protein sequence ID" value="KAJ0981833.1"/>
    <property type="molecule type" value="Genomic_DNA"/>
</dbReference>
<evidence type="ECO:0000256" key="4">
    <source>
        <dbReference type="ARBA" id="ARBA00022473"/>
    </source>
</evidence>
<evidence type="ECO:0000256" key="5">
    <source>
        <dbReference type="ARBA" id="ARBA00022525"/>
    </source>
</evidence>
<protein>
    <recommendedName>
        <fullName evidence="10">Phytosulfokine</fullName>
    </recommendedName>
    <component>
        <recommendedName>
            <fullName evidence="10">Phytosulfokine-alpha</fullName>
            <shortName evidence="10">PSK-alpha</shortName>
            <shortName evidence="10">Phytosulfokine-a</shortName>
        </recommendedName>
    </component>
    <component>
        <recommendedName>
            <fullName evidence="10">Phytosulfokine-beta</fullName>
            <shortName evidence="10">PSK-beta</shortName>
            <shortName evidence="10">Phytosulfokine-b</shortName>
        </recommendedName>
    </component>
</protein>
<comment type="PTM">
    <text evidence="10">PSK-alpha is produced by endopeptidase digestion. PSK-beta is produced from PSK-alpha by exopeptidase digestion.</text>
</comment>
<comment type="similarity">
    <text evidence="3 10">Belongs to the phytosulfokine family.</text>
</comment>
<organism evidence="11 12">
    <name type="scientific">Dioscorea zingiberensis</name>
    <dbReference type="NCBI Taxonomy" id="325984"/>
    <lineage>
        <taxon>Eukaryota</taxon>
        <taxon>Viridiplantae</taxon>
        <taxon>Streptophyta</taxon>
        <taxon>Embryophyta</taxon>
        <taxon>Tracheophyta</taxon>
        <taxon>Spermatophyta</taxon>
        <taxon>Magnoliopsida</taxon>
        <taxon>Liliopsida</taxon>
        <taxon>Dioscoreales</taxon>
        <taxon>Dioscoreaceae</taxon>
        <taxon>Dioscorea</taxon>
    </lineage>
</organism>
<comment type="function">
    <text evidence="1 10">Promotes plant cell differentiation, organogenesis and somatic embryogenesis as well as cell proliferation.</text>
</comment>
<dbReference type="OrthoDB" id="1858282at2759"/>
<gene>
    <name evidence="11" type="ORF">J5N97_010088</name>
</gene>
<accession>A0A9D5D0M4</accession>
<evidence type="ECO:0000256" key="10">
    <source>
        <dbReference type="RuleBase" id="RU368031"/>
    </source>
</evidence>
<evidence type="ECO:0000256" key="1">
    <source>
        <dbReference type="ARBA" id="ARBA00003158"/>
    </source>
</evidence>
<dbReference type="PANTHER" id="PTHR33285:SF55">
    <property type="entry name" value="PHYTOSULFOKINES 3"/>
    <property type="match status" value="1"/>
</dbReference>
<reference evidence="11" key="2">
    <citation type="journal article" date="2022" name="Hortic Res">
        <title>The genome of Dioscorea zingiberensis sheds light on the biosynthesis, origin and evolution of the medicinally important diosgenin saponins.</title>
        <authorList>
            <person name="Li Y."/>
            <person name="Tan C."/>
            <person name="Li Z."/>
            <person name="Guo J."/>
            <person name="Li S."/>
            <person name="Chen X."/>
            <person name="Wang C."/>
            <person name="Dai X."/>
            <person name="Yang H."/>
            <person name="Song W."/>
            <person name="Hou L."/>
            <person name="Xu J."/>
            <person name="Tong Z."/>
            <person name="Xu A."/>
            <person name="Yuan X."/>
            <person name="Wang W."/>
            <person name="Yang Q."/>
            <person name="Chen L."/>
            <person name="Sun Z."/>
            <person name="Wang K."/>
            <person name="Pan B."/>
            <person name="Chen J."/>
            <person name="Bao Y."/>
            <person name="Liu F."/>
            <person name="Qi X."/>
            <person name="Gang D.R."/>
            <person name="Wen J."/>
            <person name="Li J."/>
        </authorList>
    </citation>
    <scope>NUCLEOTIDE SEQUENCE</scope>
    <source>
        <strain evidence="11">Dzin_1.0</strain>
    </source>
</reference>
<dbReference type="InterPro" id="IPR009438">
    <property type="entry name" value="Phytosulfokine"/>
</dbReference>
<reference evidence="11" key="1">
    <citation type="submission" date="2021-03" db="EMBL/GenBank/DDBJ databases">
        <authorList>
            <person name="Li Z."/>
            <person name="Yang C."/>
        </authorList>
    </citation>
    <scope>NUCLEOTIDE SEQUENCE</scope>
    <source>
        <strain evidence="11">Dzin_1.0</strain>
        <tissue evidence="11">Leaf</tissue>
    </source>
</reference>
<evidence type="ECO:0000256" key="9">
    <source>
        <dbReference type="ARBA" id="ARBA00023030"/>
    </source>
</evidence>
<keyword evidence="6 10" id="KW-0765">Sulfation</keyword>
<evidence type="ECO:0000256" key="2">
    <source>
        <dbReference type="ARBA" id="ARBA00004613"/>
    </source>
</evidence>
<evidence type="ECO:0000256" key="8">
    <source>
        <dbReference type="ARBA" id="ARBA00022782"/>
    </source>
</evidence>
<dbReference type="Pfam" id="PF06404">
    <property type="entry name" value="PSK"/>
    <property type="match status" value="1"/>
</dbReference>
<dbReference type="AlphaFoldDB" id="A0A9D5D0M4"/>
<dbReference type="GO" id="GO:0005576">
    <property type="term" value="C:extracellular region"/>
    <property type="evidence" value="ECO:0007669"/>
    <property type="project" value="UniProtKB-SubCell"/>
</dbReference>
<keyword evidence="12" id="KW-1185">Reference proteome</keyword>
<comment type="PTM">
    <text evidence="10">Sulfation is important for activity and for the binding to a putative membrane receptor.</text>
</comment>
<comment type="caution">
    <text evidence="11">The sequence shown here is derived from an EMBL/GenBank/DDBJ whole genome shotgun (WGS) entry which is preliminary data.</text>
</comment>
<evidence type="ECO:0000256" key="7">
    <source>
        <dbReference type="ARBA" id="ARBA00022729"/>
    </source>
</evidence>
<dbReference type="GO" id="GO:0030154">
    <property type="term" value="P:cell differentiation"/>
    <property type="evidence" value="ECO:0007669"/>
    <property type="project" value="UniProtKB-UniRule"/>
</dbReference>
<evidence type="ECO:0000256" key="3">
    <source>
        <dbReference type="ARBA" id="ARBA00010781"/>
    </source>
</evidence>
<keyword evidence="8 10" id="KW-0221">Differentiation</keyword>
<dbReference type="Proteomes" id="UP001085076">
    <property type="component" value="Miscellaneous, Linkage group lg02"/>
</dbReference>
<comment type="subcellular location">
    <subcellularLocation>
        <location evidence="2 10">Secreted</location>
    </subcellularLocation>
</comment>
<keyword evidence="9 10" id="KW-0339">Growth factor</keyword>
<keyword evidence="7 10" id="KW-0732">Signal</keyword>
<evidence type="ECO:0000313" key="11">
    <source>
        <dbReference type="EMBL" id="KAJ0981833.1"/>
    </source>
</evidence>
<evidence type="ECO:0000313" key="12">
    <source>
        <dbReference type="Proteomes" id="UP001085076"/>
    </source>
</evidence>
<dbReference type="GO" id="GO:0008083">
    <property type="term" value="F:growth factor activity"/>
    <property type="evidence" value="ECO:0007669"/>
    <property type="project" value="UniProtKB-UniRule"/>
</dbReference>
<evidence type="ECO:0000256" key="6">
    <source>
        <dbReference type="ARBA" id="ARBA00022641"/>
    </source>
</evidence>